<organism evidence="1 2">
    <name type="scientific">Streptomyces phage BillNye</name>
    <dbReference type="NCBI Taxonomy" id="2079426"/>
    <lineage>
        <taxon>Viruses</taxon>
        <taxon>Duplodnaviria</taxon>
        <taxon>Heunggongvirae</taxon>
        <taxon>Uroviricota</taxon>
        <taxon>Caudoviricetes</taxon>
        <taxon>Stanwilliamsviridae</taxon>
        <taxon>Loccivirinae</taxon>
        <taxon>Wilnyevirus</taxon>
        <taxon>Wilnyevirus billnye</taxon>
    </lineage>
</organism>
<sequence>MEWFDVHEYRRLAELGLAKPLTCPNDDDGMLVSRMNNNDDPVYWCPVCDTVITPGLDMIDQIRAVVSEFNI</sequence>
<dbReference type="Proteomes" id="UP000241925">
    <property type="component" value="Segment"/>
</dbReference>
<evidence type="ECO:0000313" key="1">
    <source>
        <dbReference type="EMBL" id="AVD99215.1"/>
    </source>
</evidence>
<accession>A0A2L1IVN4</accession>
<name>A0A2L1IVN4_9CAUD</name>
<dbReference type="EMBL" id="MG757153">
    <property type="protein sequence ID" value="AVD99215.1"/>
    <property type="molecule type" value="Genomic_DNA"/>
</dbReference>
<proteinExistence type="predicted"/>
<gene>
    <name evidence="1" type="ORF">SEA_BILLNYE_10</name>
</gene>
<keyword evidence="2" id="KW-1185">Reference proteome</keyword>
<protein>
    <submittedName>
        <fullName evidence="1">Uncharacterized protein</fullName>
    </submittedName>
</protein>
<evidence type="ECO:0000313" key="2">
    <source>
        <dbReference type="Proteomes" id="UP000241925"/>
    </source>
</evidence>
<reference evidence="1 2" key="1">
    <citation type="submission" date="2018-01" db="EMBL/GenBank/DDBJ databases">
        <authorList>
            <person name="Grinwald M.F."/>
            <person name="Tasoff P."/>
            <person name="Simpson K.F."/>
            <person name="Vasser A."/>
            <person name="Shaffer C.D."/>
            <person name="Weston-Hafer K.A."/>
            <person name="Russell D.A."/>
            <person name="Pope W.H."/>
            <person name="Jacobs-Sera D."/>
            <person name="Hendrix R.W."/>
            <person name="Hatfull G.F."/>
        </authorList>
    </citation>
    <scope>NUCLEOTIDE SEQUENCE [LARGE SCALE GENOMIC DNA]</scope>
</reference>